<feature type="transmembrane region" description="Helical" evidence="2">
    <location>
        <begin position="179"/>
        <end position="201"/>
    </location>
</feature>
<feature type="transmembrane region" description="Helical" evidence="2">
    <location>
        <begin position="213"/>
        <end position="234"/>
    </location>
</feature>
<dbReference type="Gene3D" id="3.90.226.10">
    <property type="entry name" value="2-enoyl-CoA Hydratase, Chain A, domain 1"/>
    <property type="match status" value="1"/>
</dbReference>
<feature type="transmembrane region" description="Helical" evidence="2">
    <location>
        <begin position="59"/>
        <end position="79"/>
    </location>
</feature>
<dbReference type="AlphaFoldDB" id="A0A4Q1HNC9"/>
<keyword evidence="2" id="KW-0472">Membrane</keyword>
<evidence type="ECO:0000313" key="4">
    <source>
        <dbReference type="Proteomes" id="UP000290849"/>
    </source>
</evidence>
<dbReference type="EMBL" id="PYAL01000002">
    <property type="protein sequence ID" value="RXN90994.1"/>
    <property type="molecule type" value="Genomic_DNA"/>
</dbReference>
<gene>
    <name evidence="3" type="ORF">C7R54_07270</name>
</gene>
<dbReference type="SUPFAM" id="SSF52096">
    <property type="entry name" value="ClpP/crotonase"/>
    <property type="match status" value="1"/>
</dbReference>
<proteinExistence type="predicted"/>
<accession>A0A4Q1HNC9</accession>
<sequence>MRRINALRLFFMVAISIWVSVQGGRPWNSFSDAVFCGLAALTAWAGLRPAAPPWLRRLALASNLAVTVFTIVDGAALLLSPDAAAGIVSRSGMIFVVVSGVLGPFNAWALRRTAAARSKERAAAEPSVAGGMSTVPAAFTTSPPSTTPTTPTTPTAPVASTRSRRGNYFLRHWRGQLPLWLTFWINGFVFGLVFLFAHGYLALSLKGQASLQLLSLESVAALALALLGLAWWAVGLWRCADVRLAGGRARKRSVAVQVMLVCLAWVMLELATTAPLGPVKDLAMLAIGKDVLGGDLEVKASPDGKSVILVGFLHLGAADRVRQALDAAPQARTLVLSSPGGRLQEGELLANLVRARQLDTYVDEYCASACTYAFLAGRERAATPNARIGFHRPYSPFGGKTIDFLASEDMMDRYRVAGLPDWFIKRVADTPSTSVWYPTGQQLADARVVTRVSLGGESSRLAFYKSRDDLLQAVRRESIFAAYERRFPGTIDKAVDQGWAVQQRGGNDGEIMTAMRGVVAGTLPALLRASDTPGLERFGRLVLTELNAARAVSPQACLQVSEGTLDITRTLPPAVMAEEVAVVTQLLAAPPTTAPPPSARKASEALKAVVGAMPPHLRDALTDEQAAPPSSADDRASLRCDANIVFYETLLRQPAATRALALQAMFRTGN</sequence>
<feature type="transmembrane region" description="Helical" evidence="2">
    <location>
        <begin position="254"/>
        <end position="276"/>
    </location>
</feature>
<evidence type="ECO:0000256" key="1">
    <source>
        <dbReference type="SAM" id="MobiDB-lite"/>
    </source>
</evidence>
<evidence type="ECO:0000313" key="3">
    <source>
        <dbReference type="EMBL" id="RXN90994.1"/>
    </source>
</evidence>
<protein>
    <submittedName>
        <fullName evidence="3">Uncharacterized protein</fullName>
    </submittedName>
</protein>
<keyword evidence="2" id="KW-1133">Transmembrane helix</keyword>
<feature type="transmembrane region" description="Helical" evidence="2">
    <location>
        <begin position="91"/>
        <end position="110"/>
    </location>
</feature>
<feature type="transmembrane region" description="Helical" evidence="2">
    <location>
        <begin position="30"/>
        <end position="47"/>
    </location>
</feature>
<comment type="caution">
    <text evidence="3">The sequence shown here is derived from an EMBL/GenBank/DDBJ whole genome shotgun (WGS) entry which is preliminary data.</text>
</comment>
<evidence type="ECO:0000256" key="2">
    <source>
        <dbReference type="SAM" id="Phobius"/>
    </source>
</evidence>
<feature type="region of interest" description="Disordered" evidence="1">
    <location>
        <begin position="139"/>
        <end position="160"/>
    </location>
</feature>
<dbReference type="Proteomes" id="UP000290849">
    <property type="component" value="Unassembled WGS sequence"/>
</dbReference>
<reference evidence="3 4" key="1">
    <citation type="journal article" date="2017" name="Int. J. Syst. Evol. Microbiol.">
        <title>Achromobacter aloeverae sp. nov., isolated from the root of Aloe vera (L.) Burm.f.</title>
        <authorList>
            <person name="Kuncharoen N."/>
            <person name="Muramatsu Y."/>
            <person name="Shibata C."/>
            <person name="Kamakura Y."/>
            <person name="Nakagawa Y."/>
            <person name="Tanasupawat S."/>
        </authorList>
    </citation>
    <scope>NUCLEOTIDE SEQUENCE [LARGE SCALE GENOMIC DNA]</scope>
    <source>
        <strain evidence="3 4">AVA-1</strain>
    </source>
</reference>
<dbReference type="InterPro" id="IPR029045">
    <property type="entry name" value="ClpP/crotonase-like_dom_sf"/>
</dbReference>
<feature type="transmembrane region" description="Helical" evidence="2">
    <location>
        <begin position="7"/>
        <end position="24"/>
    </location>
</feature>
<keyword evidence="2" id="KW-0812">Transmembrane</keyword>
<organism evidence="3 4">
    <name type="scientific">Achromobacter aloeverae</name>
    <dbReference type="NCBI Taxonomy" id="1750518"/>
    <lineage>
        <taxon>Bacteria</taxon>
        <taxon>Pseudomonadati</taxon>
        <taxon>Pseudomonadota</taxon>
        <taxon>Betaproteobacteria</taxon>
        <taxon>Burkholderiales</taxon>
        <taxon>Alcaligenaceae</taxon>
        <taxon>Achromobacter</taxon>
    </lineage>
</organism>
<keyword evidence="4" id="KW-1185">Reference proteome</keyword>
<name>A0A4Q1HNC9_9BURK</name>